<name>A0A084SV30_9BACT</name>
<dbReference type="SUPFAM" id="SSF53335">
    <property type="entry name" value="S-adenosyl-L-methionine-dependent methyltransferases"/>
    <property type="match status" value="1"/>
</dbReference>
<dbReference type="Pfam" id="PF13489">
    <property type="entry name" value="Methyltransf_23"/>
    <property type="match status" value="1"/>
</dbReference>
<dbReference type="Proteomes" id="UP000028547">
    <property type="component" value="Unassembled WGS sequence"/>
</dbReference>
<sequence length="237" mass="26288">MRDLKCEGPILDVGCGDGLFARLAFQDAEVWGIDIDGNEGRRAQASQAYSHVILADITRARLPESFFGSCIANCSLEHVPDLGAALRTIYRSLKPGGVVYAFLPNRDWASHMATSRTLERLGLESLSRTVCEAIDQQFRHVHLEDAEGWARWFREAGFEVSRVDPIGSTASTVTFEMFLLPSLLGLTTKKLTGRWTLFPRLRSLEAVPVFALVRTLLSLHGDSPLTAEFLVEGRKPL</sequence>
<dbReference type="Gene3D" id="3.40.50.150">
    <property type="entry name" value="Vaccinia Virus protein VP39"/>
    <property type="match status" value="1"/>
</dbReference>
<proteinExistence type="predicted"/>
<evidence type="ECO:0000313" key="1">
    <source>
        <dbReference type="EMBL" id="KFA92315.1"/>
    </source>
</evidence>
<dbReference type="CDD" id="cd02440">
    <property type="entry name" value="AdoMet_MTases"/>
    <property type="match status" value="1"/>
</dbReference>
<protein>
    <recommendedName>
        <fullName evidence="3">Methyltransferase type 11 domain-containing protein</fullName>
    </recommendedName>
</protein>
<dbReference type="EMBL" id="JPMI01000098">
    <property type="protein sequence ID" value="KFA92315.1"/>
    <property type="molecule type" value="Genomic_DNA"/>
</dbReference>
<dbReference type="InterPro" id="IPR029063">
    <property type="entry name" value="SAM-dependent_MTases_sf"/>
</dbReference>
<dbReference type="PANTHER" id="PTHR43861">
    <property type="entry name" value="TRANS-ACONITATE 2-METHYLTRANSFERASE-RELATED"/>
    <property type="match status" value="1"/>
</dbReference>
<evidence type="ECO:0008006" key="3">
    <source>
        <dbReference type="Google" id="ProtNLM"/>
    </source>
</evidence>
<accession>A0A084SV30</accession>
<comment type="caution">
    <text evidence="1">The sequence shown here is derived from an EMBL/GenBank/DDBJ whole genome shotgun (WGS) entry which is preliminary data.</text>
</comment>
<reference evidence="1 2" key="1">
    <citation type="submission" date="2014-07" db="EMBL/GenBank/DDBJ databases">
        <title>Draft Genome Sequence of Gephyronic Acid Producer, Cystobacter violaceus Strain Cb vi76.</title>
        <authorList>
            <person name="Stevens D.C."/>
            <person name="Young J."/>
            <person name="Carmichael R."/>
            <person name="Tan J."/>
            <person name="Taylor R.E."/>
        </authorList>
    </citation>
    <scope>NUCLEOTIDE SEQUENCE [LARGE SCALE GENOMIC DNA]</scope>
    <source>
        <strain evidence="1 2">Cb vi76</strain>
    </source>
</reference>
<dbReference type="AlphaFoldDB" id="A0A084SV30"/>
<dbReference type="PANTHER" id="PTHR43861:SF1">
    <property type="entry name" value="TRANS-ACONITATE 2-METHYLTRANSFERASE"/>
    <property type="match status" value="1"/>
</dbReference>
<organism evidence="1 2">
    <name type="scientific">Archangium violaceum Cb vi76</name>
    <dbReference type="NCBI Taxonomy" id="1406225"/>
    <lineage>
        <taxon>Bacteria</taxon>
        <taxon>Pseudomonadati</taxon>
        <taxon>Myxococcota</taxon>
        <taxon>Myxococcia</taxon>
        <taxon>Myxococcales</taxon>
        <taxon>Cystobacterineae</taxon>
        <taxon>Archangiaceae</taxon>
        <taxon>Archangium</taxon>
    </lineage>
</organism>
<evidence type="ECO:0000313" key="2">
    <source>
        <dbReference type="Proteomes" id="UP000028547"/>
    </source>
</evidence>
<gene>
    <name evidence="1" type="ORF">Q664_16045</name>
</gene>